<gene>
    <name evidence="1" type="ORF">SOCE26_065490</name>
</gene>
<protein>
    <submittedName>
        <fullName evidence="1">Uncharacterized protein</fullName>
    </submittedName>
</protein>
<dbReference type="EMBL" id="CP012673">
    <property type="protein sequence ID" value="AUX45068.1"/>
    <property type="molecule type" value="Genomic_DNA"/>
</dbReference>
<dbReference type="AlphaFoldDB" id="A0A2L0F0H0"/>
<accession>A0A2L0F0H0</accession>
<evidence type="ECO:0000313" key="1">
    <source>
        <dbReference type="EMBL" id="AUX45068.1"/>
    </source>
</evidence>
<dbReference type="OrthoDB" id="5504567at2"/>
<sequence>MLVAVLAGTACGGPDEYRPLGGGEFVRMSVYGYSAPFLRDGVEYRAEAEAHLRDIENTSAFGIRQNEGGEYLPDTFIVESGSEQAPLRCYLWKDSYPEDDLLASRCRTPFLQAEPGQEVHVWFNEFHGSAIVMPEGPALSSPEQDSELSVSSGEDLVLSWEPVGKGDEMRWSLQPVDINEPSVCRDDVSWDDAWGYVGDEGSFVVPSEVLPADLPAGGCQVSLYLSRGREGTLDPGIPQGSITGFQLHKVQMMLKP</sequence>
<reference evidence="1 2" key="1">
    <citation type="submission" date="2015-09" db="EMBL/GenBank/DDBJ databases">
        <title>Sorangium comparison.</title>
        <authorList>
            <person name="Zaburannyi N."/>
            <person name="Bunk B."/>
            <person name="Overmann J."/>
            <person name="Mueller R."/>
        </authorList>
    </citation>
    <scope>NUCLEOTIDE SEQUENCE [LARGE SCALE GENOMIC DNA]</scope>
    <source>
        <strain evidence="1 2">So ce26</strain>
    </source>
</reference>
<dbReference type="Proteomes" id="UP000238348">
    <property type="component" value="Chromosome"/>
</dbReference>
<dbReference type="RefSeq" id="WP_104983500.1">
    <property type="nucleotide sequence ID" value="NZ_CP012673.1"/>
</dbReference>
<organism evidence="1 2">
    <name type="scientific">Sorangium cellulosum</name>
    <name type="common">Polyangium cellulosum</name>
    <dbReference type="NCBI Taxonomy" id="56"/>
    <lineage>
        <taxon>Bacteria</taxon>
        <taxon>Pseudomonadati</taxon>
        <taxon>Myxococcota</taxon>
        <taxon>Polyangia</taxon>
        <taxon>Polyangiales</taxon>
        <taxon>Polyangiaceae</taxon>
        <taxon>Sorangium</taxon>
    </lineage>
</organism>
<proteinExistence type="predicted"/>
<name>A0A2L0F0H0_SORCE</name>
<evidence type="ECO:0000313" key="2">
    <source>
        <dbReference type="Proteomes" id="UP000238348"/>
    </source>
</evidence>